<sequence>MVEVGQRFVLEAGRQSVWEVVGVTTTPDGHRHAQLMSVDPPGDRKTIAAAELERGRVFRPQR</sequence>
<dbReference type="EMBL" id="JBJLSN010000097">
    <property type="protein sequence ID" value="MFL7905757.1"/>
    <property type="molecule type" value="Genomic_DNA"/>
</dbReference>
<evidence type="ECO:0000313" key="2">
    <source>
        <dbReference type="Proteomes" id="UP001628281"/>
    </source>
</evidence>
<name>A0ABW8VH42_9PROT</name>
<dbReference type="RefSeq" id="WP_407825925.1">
    <property type="nucleotide sequence ID" value="NZ_JBJLSN010000097.1"/>
</dbReference>
<protein>
    <submittedName>
        <fullName evidence="1">Uncharacterized protein</fullName>
    </submittedName>
</protein>
<comment type="caution">
    <text evidence="1">The sequence shown here is derived from an EMBL/GenBank/DDBJ whole genome shotgun (WGS) entry which is preliminary data.</text>
</comment>
<keyword evidence="2" id="KW-1185">Reference proteome</keyword>
<reference evidence="1 2" key="1">
    <citation type="submission" date="2024-11" db="EMBL/GenBank/DDBJ databases">
        <title>Draft genome sequences of two bacteria associated to sugarcane roots in Colombia.</title>
        <authorList>
            <person name="Pardo-Diaz S."/>
            <person name="Masmela-Mendoza J."/>
            <person name="Delgadillo-Duran P."/>
            <person name="Bautista E.J."/>
            <person name="Rojas-Tapias D.F."/>
        </authorList>
    </citation>
    <scope>NUCLEOTIDE SEQUENCE [LARGE SCALE GENOMIC DNA]</scope>
    <source>
        <strain evidence="1 2">Ap18</strain>
    </source>
</reference>
<dbReference type="Proteomes" id="UP001628281">
    <property type="component" value="Unassembled WGS sequence"/>
</dbReference>
<proteinExistence type="predicted"/>
<accession>A0ABW8VH42</accession>
<gene>
    <name evidence="1" type="ORF">ACJ41P_31835</name>
</gene>
<evidence type="ECO:0000313" key="1">
    <source>
        <dbReference type="EMBL" id="MFL7905757.1"/>
    </source>
</evidence>
<organism evidence="1 2">
    <name type="scientific">Azospirillum argentinense</name>
    <dbReference type="NCBI Taxonomy" id="2970906"/>
    <lineage>
        <taxon>Bacteria</taxon>
        <taxon>Pseudomonadati</taxon>
        <taxon>Pseudomonadota</taxon>
        <taxon>Alphaproteobacteria</taxon>
        <taxon>Rhodospirillales</taxon>
        <taxon>Azospirillaceae</taxon>
        <taxon>Azospirillum</taxon>
    </lineage>
</organism>